<dbReference type="InParanoid" id="A0A286UJ84"/>
<dbReference type="STRING" id="2282107.A0A286UJ84"/>
<evidence type="ECO:0000313" key="9">
    <source>
        <dbReference type="Proteomes" id="UP000217199"/>
    </source>
</evidence>
<feature type="compositionally biased region" description="Polar residues" evidence="6">
    <location>
        <begin position="35"/>
        <end position="46"/>
    </location>
</feature>
<keyword evidence="5" id="KW-0906">Nuclear pore complex</keyword>
<keyword evidence="4 5" id="KW-0539">Nucleus</keyword>
<dbReference type="PANTHER" id="PTHR21527:SF6">
    <property type="entry name" value="NUCLEOPORIN NUP35"/>
    <property type="match status" value="1"/>
</dbReference>
<evidence type="ECO:0000313" key="8">
    <source>
        <dbReference type="EMBL" id="PAV19686.1"/>
    </source>
</evidence>
<evidence type="ECO:0000256" key="5">
    <source>
        <dbReference type="PROSITE-ProRule" id="PRU00804"/>
    </source>
</evidence>
<accession>A0A286UJ84</accession>
<dbReference type="Proteomes" id="UP000217199">
    <property type="component" value="Unassembled WGS sequence"/>
</dbReference>
<keyword evidence="3 5" id="KW-0509">mRNA transport</keyword>
<dbReference type="PANTHER" id="PTHR21527">
    <property type="entry name" value="NUCLEOPORIN NUP35"/>
    <property type="match status" value="1"/>
</dbReference>
<dbReference type="AlphaFoldDB" id="A0A286UJ84"/>
<organism evidence="8 9">
    <name type="scientific">Pyrrhoderma noxium</name>
    <dbReference type="NCBI Taxonomy" id="2282107"/>
    <lineage>
        <taxon>Eukaryota</taxon>
        <taxon>Fungi</taxon>
        <taxon>Dikarya</taxon>
        <taxon>Basidiomycota</taxon>
        <taxon>Agaricomycotina</taxon>
        <taxon>Agaricomycetes</taxon>
        <taxon>Hymenochaetales</taxon>
        <taxon>Hymenochaetaceae</taxon>
        <taxon>Pyrrhoderma</taxon>
    </lineage>
</organism>
<evidence type="ECO:0000256" key="3">
    <source>
        <dbReference type="ARBA" id="ARBA00022816"/>
    </source>
</evidence>
<comment type="caution">
    <text evidence="8">The sequence shown here is derived from an EMBL/GenBank/DDBJ whole genome shotgun (WGS) entry which is preliminary data.</text>
</comment>
<dbReference type="GO" id="GO:0017056">
    <property type="term" value="F:structural constituent of nuclear pore"/>
    <property type="evidence" value="ECO:0007669"/>
    <property type="project" value="TreeGrafter"/>
</dbReference>
<reference evidence="8 9" key="1">
    <citation type="journal article" date="2017" name="Mol. Ecol.">
        <title>Comparative and population genomic landscape of Phellinus noxius: A hypervariable fungus causing root rot in trees.</title>
        <authorList>
            <person name="Chung C.L."/>
            <person name="Lee T.J."/>
            <person name="Akiba M."/>
            <person name="Lee H.H."/>
            <person name="Kuo T.H."/>
            <person name="Liu D."/>
            <person name="Ke H.M."/>
            <person name="Yokoi T."/>
            <person name="Roa M.B."/>
            <person name="Lu M.J."/>
            <person name="Chang Y.Y."/>
            <person name="Ann P.J."/>
            <person name="Tsai J.N."/>
            <person name="Chen C.Y."/>
            <person name="Tzean S.S."/>
            <person name="Ota Y."/>
            <person name="Hattori T."/>
            <person name="Sahashi N."/>
            <person name="Liou R.F."/>
            <person name="Kikuchi T."/>
            <person name="Tsai I.J."/>
        </authorList>
    </citation>
    <scope>NUCLEOTIDE SEQUENCE [LARGE SCALE GENOMIC DNA]</scope>
    <source>
        <strain evidence="8 9">FFPRI411160</strain>
    </source>
</reference>
<evidence type="ECO:0000256" key="4">
    <source>
        <dbReference type="ARBA" id="ARBA00023242"/>
    </source>
</evidence>
<keyword evidence="5" id="KW-0653">Protein transport</keyword>
<dbReference type="OrthoDB" id="3365060at2759"/>
<evidence type="ECO:0000256" key="1">
    <source>
        <dbReference type="ARBA" id="ARBA00004123"/>
    </source>
</evidence>
<keyword evidence="2 5" id="KW-0813">Transport</keyword>
<dbReference type="PROSITE" id="PS51472">
    <property type="entry name" value="RRM_NUP35"/>
    <property type="match status" value="1"/>
</dbReference>
<dbReference type="GO" id="GO:0005543">
    <property type="term" value="F:phospholipid binding"/>
    <property type="evidence" value="ECO:0007669"/>
    <property type="project" value="TreeGrafter"/>
</dbReference>
<dbReference type="Gene3D" id="3.30.70.330">
    <property type="match status" value="1"/>
</dbReference>
<protein>
    <submittedName>
        <fullName evidence="8">Nucleoporin nup40</fullName>
    </submittedName>
</protein>
<dbReference type="InterPro" id="IPR012677">
    <property type="entry name" value="Nucleotide-bd_a/b_plait_sf"/>
</dbReference>
<comment type="subcellular location">
    <subcellularLocation>
        <location evidence="1">Nucleus</location>
    </subcellularLocation>
</comment>
<evidence type="ECO:0000256" key="2">
    <source>
        <dbReference type="ARBA" id="ARBA00022448"/>
    </source>
</evidence>
<feature type="compositionally biased region" description="Polar residues" evidence="6">
    <location>
        <begin position="1"/>
        <end position="26"/>
    </location>
</feature>
<dbReference type="InterPro" id="IPR007846">
    <property type="entry name" value="RRM_NUP35_dom"/>
</dbReference>
<dbReference type="Pfam" id="PF05172">
    <property type="entry name" value="RRM_Nup35"/>
    <property type="match status" value="1"/>
</dbReference>
<dbReference type="GO" id="GO:0044615">
    <property type="term" value="C:nuclear pore nuclear basket"/>
    <property type="evidence" value="ECO:0007669"/>
    <property type="project" value="TreeGrafter"/>
</dbReference>
<feature type="region of interest" description="Disordered" evidence="6">
    <location>
        <begin position="1"/>
        <end position="49"/>
    </location>
</feature>
<feature type="region of interest" description="Disordered" evidence="6">
    <location>
        <begin position="64"/>
        <end position="97"/>
    </location>
</feature>
<dbReference type="GO" id="GO:0051028">
    <property type="term" value="P:mRNA transport"/>
    <property type="evidence" value="ECO:0007669"/>
    <property type="project" value="UniProtKB-UniRule"/>
</dbReference>
<keyword evidence="5" id="KW-0811">Translocation</keyword>
<dbReference type="GO" id="GO:0006607">
    <property type="term" value="P:NLS-bearing protein import into nucleus"/>
    <property type="evidence" value="ECO:0007669"/>
    <property type="project" value="TreeGrafter"/>
</dbReference>
<feature type="domain" description="RRM Nup35-type" evidence="7">
    <location>
        <begin position="134"/>
        <end position="220"/>
    </location>
</feature>
<dbReference type="GO" id="GO:0044613">
    <property type="term" value="C:nuclear pore central transport channel"/>
    <property type="evidence" value="ECO:0007669"/>
    <property type="project" value="TreeGrafter"/>
</dbReference>
<evidence type="ECO:0000256" key="6">
    <source>
        <dbReference type="SAM" id="MobiDB-lite"/>
    </source>
</evidence>
<gene>
    <name evidence="8" type="ORF">PNOK_0462000</name>
</gene>
<keyword evidence="9" id="KW-1185">Reference proteome</keyword>
<dbReference type="GO" id="GO:0006999">
    <property type="term" value="P:nuclear pore organization"/>
    <property type="evidence" value="ECO:0007669"/>
    <property type="project" value="TreeGrafter"/>
</dbReference>
<proteinExistence type="predicted"/>
<sequence>MGPGMSSYNMQSGQGLNDSLSQSRPQYQPGYLLSLAQSQAPPTSGQRQEEPLLIPTRAKINHILPRNAPPDFGSESMFETASKTRHREADDEDGPPLTSVVDIIDETSTESRKISQKLFSVRKQNNPSAPTPSFNQRLFVTIFGYPTSRYSSTTAYFQSIAESGCTEPEQSLDVENAFTIGYNQPWEAARALRRNGEIISGDGGRWMVGVKWVDPLAAEQVLGVGVKLPTSVGLSSEASTASSQDAMDDILYDSSSSQLQIVGNSAQHGNTPLVGTPIRLAPSASAFRKAGNDVNHSKTGTTTSLTDRQEKSMLSQVSDLIFGW</sequence>
<evidence type="ECO:0000259" key="7">
    <source>
        <dbReference type="PROSITE" id="PS51472"/>
    </source>
</evidence>
<name>A0A286UJ84_9AGAM</name>
<dbReference type="EMBL" id="NBII01000004">
    <property type="protein sequence ID" value="PAV19686.1"/>
    <property type="molecule type" value="Genomic_DNA"/>
</dbReference>